<dbReference type="GO" id="GO:0051276">
    <property type="term" value="P:chromosome organization"/>
    <property type="evidence" value="ECO:0007669"/>
    <property type="project" value="InterPro"/>
</dbReference>
<evidence type="ECO:0000256" key="25">
    <source>
        <dbReference type="ARBA" id="ARBA00072328"/>
    </source>
</evidence>
<dbReference type="Pfam" id="PF22899">
    <property type="entry name" value="SMCHD1_S5"/>
    <property type="match status" value="1"/>
</dbReference>
<keyword evidence="17" id="KW-0238">DNA-binding</keyword>
<evidence type="ECO:0000256" key="7">
    <source>
        <dbReference type="ARBA" id="ARBA00022553"/>
    </source>
</evidence>
<dbReference type="SUPFAM" id="SSF49842">
    <property type="entry name" value="TNF-like"/>
    <property type="match status" value="1"/>
</dbReference>
<keyword evidence="14" id="KW-0007">Acetylation</keyword>
<evidence type="ECO:0000256" key="21">
    <source>
        <dbReference type="ARBA" id="ARBA00049360"/>
    </source>
</evidence>
<dbReference type="Pfam" id="PF26199">
    <property type="entry name" value="Ig_SMCHD1_8th"/>
    <property type="match status" value="1"/>
</dbReference>
<dbReference type="Pfam" id="PF06470">
    <property type="entry name" value="SMC_hinge"/>
    <property type="match status" value="1"/>
</dbReference>
<feature type="compositionally biased region" description="Polar residues" evidence="29">
    <location>
        <begin position="1911"/>
        <end position="1924"/>
    </location>
</feature>
<gene>
    <name evidence="32" type="ORF">LTLLF_183565</name>
</gene>
<dbReference type="InterPro" id="IPR010935">
    <property type="entry name" value="SMC_hinge"/>
</dbReference>
<dbReference type="Gene3D" id="2.60.120.40">
    <property type="match status" value="1"/>
</dbReference>
<evidence type="ECO:0000256" key="18">
    <source>
        <dbReference type="ARBA" id="ARBA00023157"/>
    </source>
</evidence>
<accession>A0A8J6G3P1</accession>
<keyword evidence="8" id="KW-0732">Signal</keyword>
<dbReference type="SUPFAM" id="SSF75553">
    <property type="entry name" value="Smc hinge domain"/>
    <property type="match status" value="1"/>
</dbReference>
<dbReference type="CDD" id="cd16937">
    <property type="entry name" value="HATPase_SMCHD1-like"/>
    <property type="match status" value="1"/>
</dbReference>
<comment type="catalytic activity">
    <reaction evidence="21">
        <text>ATP + H2O = ADP + phosphate + H(+)</text>
        <dbReference type="Rhea" id="RHEA:13065"/>
        <dbReference type="ChEBI" id="CHEBI:15377"/>
        <dbReference type="ChEBI" id="CHEBI:15378"/>
        <dbReference type="ChEBI" id="CHEBI:30616"/>
        <dbReference type="ChEBI" id="CHEBI:43474"/>
        <dbReference type="ChEBI" id="CHEBI:456216"/>
    </reaction>
</comment>
<keyword evidence="19" id="KW-0325">Glycoprotein</keyword>
<dbReference type="Gene3D" id="1.10.287.1490">
    <property type="match status" value="1"/>
</dbReference>
<dbReference type="GO" id="GO:0003677">
    <property type="term" value="F:DNA binding"/>
    <property type="evidence" value="ECO:0007669"/>
    <property type="project" value="UniProtKB-KW"/>
</dbReference>
<proteinExistence type="inferred from homology"/>
<dbReference type="SUPFAM" id="SSF55874">
    <property type="entry name" value="ATPase domain of HSP90 chaperone/DNA topoisomerase II/histidine kinase"/>
    <property type="match status" value="1"/>
</dbReference>
<dbReference type="InterPro" id="IPR058616">
    <property type="entry name" value="Ig_SMCHD1_8th"/>
</dbReference>
<dbReference type="InterPro" id="IPR058614">
    <property type="entry name" value="Ig_SMCHD1_5th"/>
</dbReference>
<dbReference type="InterPro" id="IPR036277">
    <property type="entry name" value="SMC_hinge_sf"/>
</dbReference>
<dbReference type="InterPro" id="IPR058615">
    <property type="entry name" value="Ig_SMCHD1_6th"/>
</dbReference>
<keyword evidence="13" id="KW-0130">Cell adhesion</keyword>
<dbReference type="GO" id="GO:0009048">
    <property type="term" value="P:dosage compensation by inactivation of X chromosome"/>
    <property type="evidence" value="ECO:0007669"/>
    <property type="project" value="UniProtKB-ARBA"/>
</dbReference>
<dbReference type="PANTHER" id="PTHR22640:SF2">
    <property type="entry name" value="STRUCTURAL MAINTENANCE OF CHROMOSOMES FLEXIBLE HINGE DOMAIN-CONTAINING PROTEIN 1"/>
    <property type="match status" value="1"/>
</dbReference>
<dbReference type="GO" id="GO:0006302">
    <property type="term" value="P:double-strand break repair"/>
    <property type="evidence" value="ECO:0007669"/>
    <property type="project" value="InterPro"/>
</dbReference>
<dbReference type="GO" id="GO:0001740">
    <property type="term" value="C:Barr body"/>
    <property type="evidence" value="ECO:0007669"/>
    <property type="project" value="TreeGrafter"/>
</dbReference>
<evidence type="ECO:0000256" key="3">
    <source>
        <dbReference type="ARBA" id="ARBA00022454"/>
    </source>
</evidence>
<evidence type="ECO:0000256" key="27">
    <source>
        <dbReference type="ARBA" id="ARBA00075986"/>
    </source>
</evidence>
<feature type="compositionally biased region" description="Pro residues" evidence="29">
    <location>
        <begin position="2593"/>
        <end position="2603"/>
    </location>
</feature>
<evidence type="ECO:0000259" key="31">
    <source>
        <dbReference type="PROSITE" id="PS51041"/>
    </source>
</evidence>
<feature type="compositionally biased region" description="Polar residues" evidence="29">
    <location>
        <begin position="2373"/>
        <end position="2383"/>
    </location>
</feature>
<dbReference type="GO" id="GO:0005581">
    <property type="term" value="C:collagen trimer"/>
    <property type="evidence" value="ECO:0007669"/>
    <property type="project" value="UniProtKB-KW"/>
</dbReference>
<dbReference type="PROSITE" id="PS50871">
    <property type="entry name" value="C1Q"/>
    <property type="match status" value="1"/>
</dbReference>
<dbReference type="InterPro" id="IPR011489">
    <property type="entry name" value="EMI_domain"/>
</dbReference>
<evidence type="ECO:0000313" key="33">
    <source>
        <dbReference type="Proteomes" id="UP000710432"/>
    </source>
</evidence>
<feature type="domain" description="C1q" evidence="30">
    <location>
        <begin position="2674"/>
        <end position="2825"/>
    </location>
</feature>
<evidence type="ECO:0000256" key="8">
    <source>
        <dbReference type="ARBA" id="ARBA00022729"/>
    </source>
</evidence>
<evidence type="ECO:0000256" key="16">
    <source>
        <dbReference type="ARBA" id="ARBA00023119"/>
    </source>
</evidence>
<protein>
    <recommendedName>
        <fullName evidence="25">EMILIN-2</fullName>
    </recommendedName>
    <alternativeName>
        <fullName evidence="27">Elastin microfibril interface-located protein 2</fullName>
    </alternativeName>
    <alternativeName>
        <fullName evidence="26">Structural maintenance of chromosomes flexible hinge domain-containing protein 1</fullName>
    </alternativeName>
</protein>
<evidence type="ECO:0000256" key="20">
    <source>
        <dbReference type="ARBA" id="ARBA00023204"/>
    </source>
</evidence>
<dbReference type="GO" id="GO:0005524">
    <property type="term" value="F:ATP binding"/>
    <property type="evidence" value="ECO:0007669"/>
    <property type="project" value="InterPro"/>
</dbReference>
<evidence type="ECO:0000256" key="17">
    <source>
        <dbReference type="ARBA" id="ARBA00023125"/>
    </source>
</evidence>
<dbReference type="Pfam" id="PF00386">
    <property type="entry name" value="C1q"/>
    <property type="match status" value="1"/>
</dbReference>
<dbReference type="InterPro" id="IPR055109">
    <property type="entry name" value="SMCHD1_S5"/>
</dbReference>
<keyword evidence="4" id="KW-1017">Isopeptide bond</keyword>
<evidence type="ECO:0000256" key="13">
    <source>
        <dbReference type="ARBA" id="ARBA00022889"/>
    </source>
</evidence>
<dbReference type="Pfam" id="PF26201">
    <property type="entry name" value="Ig_SMCHD1_7th"/>
    <property type="match status" value="1"/>
</dbReference>
<dbReference type="SMART" id="SM00968">
    <property type="entry name" value="SMC_hinge"/>
    <property type="match status" value="1"/>
</dbReference>
<keyword evidence="12" id="KW-0156">Chromatin regulator</keyword>
<keyword evidence="10" id="KW-0378">Hydrolase</keyword>
<dbReference type="GO" id="GO:0007155">
    <property type="term" value="P:cell adhesion"/>
    <property type="evidence" value="ECO:0007669"/>
    <property type="project" value="UniProtKB-KW"/>
</dbReference>
<reference evidence="32" key="1">
    <citation type="submission" date="2020-03" db="EMBL/GenBank/DDBJ databases">
        <title>Studies in the Genomics of Life Span.</title>
        <authorList>
            <person name="Glass D."/>
        </authorList>
    </citation>
    <scope>NUCLEOTIDE SEQUENCE</scope>
    <source>
        <strain evidence="32">LTLLF</strain>
        <tissue evidence="32">Muscle</tissue>
    </source>
</reference>
<comment type="similarity">
    <text evidence="22">Belongs to the SMC family. Highly divergent.</text>
</comment>
<dbReference type="InterPro" id="IPR058611">
    <property type="entry name" value="Ig_SMCHD1_1st"/>
</dbReference>
<dbReference type="Pfam" id="PF07546">
    <property type="entry name" value="EMI"/>
    <property type="match status" value="1"/>
</dbReference>
<evidence type="ECO:0000259" key="30">
    <source>
        <dbReference type="PROSITE" id="PS50871"/>
    </source>
</evidence>
<keyword evidence="20" id="KW-0234">DNA repair</keyword>
<dbReference type="Pfam" id="PF26198">
    <property type="entry name" value="Ig_SMCHD1_6th"/>
    <property type="match status" value="1"/>
</dbReference>
<evidence type="ECO:0000256" key="19">
    <source>
        <dbReference type="ARBA" id="ARBA00023180"/>
    </source>
</evidence>
<keyword evidence="16" id="KW-0176">Collagen</keyword>
<keyword evidence="18" id="KW-1015">Disulfide bond</keyword>
<feature type="region of interest" description="Disordered" evidence="29">
    <location>
        <begin position="1881"/>
        <end position="1946"/>
    </location>
</feature>
<feature type="region of interest" description="Disordered" evidence="29">
    <location>
        <begin position="2535"/>
        <end position="2668"/>
    </location>
</feature>
<dbReference type="PANTHER" id="PTHR22640">
    <property type="entry name" value="STRUCTURAL MAINTENANCE OF CHROMOSOMES FLEXIBLE HINGE DOMAIN-CONTAINING PROTEIN 1"/>
    <property type="match status" value="1"/>
</dbReference>
<dbReference type="Pfam" id="PF26196">
    <property type="entry name" value="Ig_SMCHD1_4th"/>
    <property type="match status" value="1"/>
</dbReference>
<evidence type="ECO:0000256" key="14">
    <source>
        <dbReference type="ARBA" id="ARBA00022990"/>
    </source>
</evidence>
<comment type="subcellular location">
    <subcellularLocation>
        <location evidence="1">Chromosome</location>
    </subcellularLocation>
    <subcellularLocation>
        <location evidence="2">Secreted</location>
        <location evidence="2">Extracellular space</location>
        <location evidence="2">Extracellular matrix</location>
    </subcellularLocation>
</comment>
<dbReference type="Pfam" id="PF26197">
    <property type="entry name" value="Ig_SMCHD1_5th"/>
    <property type="match status" value="1"/>
</dbReference>
<evidence type="ECO:0000256" key="22">
    <source>
        <dbReference type="ARBA" id="ARBA00061700"/>
    </source>
</evidence>
<keyword evidence="7" id="KW-0597">Phosphoprotein</keyword>
<keyword evidence="9" id="KW-0227">DNA damage</keyword>
<dbReference type="FunFam" id="3.30.565.10:FF:000060">
    <property type="entry name" value="Structural maintenance of chromosomes flexible hinge domain containing 1"/>
    <property type="match status" value="1"/>
</dbReference>
<evidence type="ECO:0000256" key="10">
    <source>
        <dbReference type="ARBA" id="ARBA00022801"/>
    </source>
</evidence>
<feature type="coiled-coil region" evidence="28">
    <location>
        <begin position="2019"/>
        <end position="2060"/>
    </location>
</feature>
<dbReference type="EMBL" id="JAATJU010025200">
    <property type="protein sequence ID" value="KAH0504210.1"/>
    <property type="molecule type" value="Genomic_DNA"/>
</dbReference>
<evidence type="ECO:0000256" key="9">
    <source>
        <dbReference type="ARBA" id="ARBA00022763"/>
    </source>
</evidence>
<feature type="region of interest" description="Disordered" evidence="29">
    <location>
        <begin position="1977"/>
        <end position="2019"/>
    </location>
</feature>
<feature type="coiled-coil region" evidence="28">
    <location>
        <begin position="1415"/>
        <end position="1442"/>
    </location>
</feature>
<feature type="domain" description="EMI" evidence="31">
    <location>
        <begin position="1806"/>
        <end position="1882"/>
    </location>
</feature>
<dbReference type="GO" id="GO:0016787">
    <property type="term" value="F:hydrolase activity"/>
    <property type="evidence" value="ECO:0007669"/>
    <property type="project" value="UniProtKB-KW"/>
</dbReference>
<evidence type="ECO:0000256" key="6">
    <source>
        <dbReference type="ARBA" id="ARBA00022530"/>
    </source>
</evidence>
<dbReference type="Pfam" id="PF26194">
    <property type="entry name" value="Ig_SMCHD1_1st"/>
    <property type="match status" value="1"/>
</dbReference>
<evidence type="ECO:0000256" key="2">
    <source>
        <dbReference type="ARBA" id="ARBA00004498"/>
    </source>
</evidence>
<dbReference type="InterPro" id="IPR038892">
    <property type="entry name" value="SMCHD1"/>
</dbReference>
<evidence type="ECO:0000256" key="1">
    <source>
        <dbReference type="ARBA" id="ARBA00004286"/>
    </source>
</evidence>
<dbReference type="Proteomes" id="UP000710432">
    <property type="component" value="Unassembled WGS sequence"/>
</dbReference>
<evidence type="ECO:0000256" key="5">
    <source>
        <dbReference type="ARBA" id="ARBA00022525"/>
    </source>
</evidence>
<dbReference type="PROSITE" id="PS51041">
    <property type="entry name" value="EMI"/>
    <property type="match status" value="1"/>
</dbReference>
<keyword evidence="3" id="KW-0158">Chromosome</keyword>
<evidence type="ECO:0000256" key="15">
    <source>
        <dbReference type="ARBA" id="ARBA00023054"/>
    </source>
</evidence>
<organism evidence="32 33">
    <name type="scientific">Microtus ochrogaster</name>
    <name type="common">Prairie vole</name>
    <dbReference type="NCBI Taxonomy" id="79684"/>
    <lineage>
        <taxon>Eukaryota</taxon>
        <taxon>Metazoa</taxon>
        <taxon>Chordata</taxon>
        <taxon>Craniata</taxon>
        <taxon>Vertebrata</taxon>
        <taxon>Euteleostomi</taxon>
        <taxon>Mammalia</taxon>
        <taxon>Eutheria</taxon>
        <taxon>Euarchontoglires</taxon>
        <taxon>Glires</taxon>
        <taxon>Rodentia</taxon>
        <taxon>Myomorpha</taxon>
        <taxon>Muroidea</taxon>
        <taxon>Cricetidae</taxon>
        <taxon>Arvicolinae</taxon>
        <taxon>Microtus</taxon>
    </lineage>
</organism>
<dbReference type="Pfam" id="PF13589">
    <property type="entry name" value="HATPase_c_3"/>
    <property type="match status" value="1"/>
</dbReference>
<evidence type="ECO:0000256" key="11">
    <source>
        <dbReference type="ARBA" id="ARBA00022843"/>
    </source>
</evidence>
<evidence type="ECO:0000256" key="4">
    <source>
        <dbReference type="ARBA" id="ARBA00022499"/>
    </source>
</evidence>
<dbReference type="Gene3D" id="3.30.565.10">
    <property type="entry name" value="Histidine kinase-like ATPase, C-terminal domain"/>
    <property type="match status" value="1"/>
</dbReference>
<keyword evidence="11" id="KW-0832">Ubl conjugation</keyword>
<dbReference type="SMART" id="SM00110">
    <property type="entry name" value="C1Q"/>
    <property type="match status" value="1"/>
</dbReference>
<dbReference type="InterPro" id="IPR058617">
    <property type="entry name" value="Ig_SMCHD1_7th"/>
</dbReference>
<sequence length="2826" mass="313158">MAATGASNPEGLSAGSGTGGGVDGCRTVYLFDRRGKESELGERALQVSNRAGYAEFRAAVCQTIGISSEEKFVITTTSRKEITRDNFDEAVKDGVTLYLLQSVDQSLLTATKERIDFLPHYDTLVKSGMYEYYASEGQNPLPFALAELIDNSLSATSHNVGVRRIQIKLLFDETQGKPAVAVVDNGRGMTSKQLNNWAVYRLSKFTRQGDFESDHSGYVRPVPVPRSLNSDISYFGVGGKQAVFFVGQSARMISKPADSQDVHELVLSKEDFEKKEKNKEAIYSGYIRNRKPADSVHITNDDERFLHNLIVEEKKKDSFTAVVITGVQPEHIQYLKNYFHLWTRQLTHIYHYYIHGPKGNEISTAKEVGPFNNLEIEISLFEKGKTPKIVNLREIHDDMQTLYINTASDSFEFKAHVEGDGVVEGVIRYHPFLYDKETYPDDPCFPSKLRDEEDDDDCFILEKAARGKRPIFECFWNGRLIPYTSVEDFDWCAPPKKRGLAPIECFNRISGALFTNDKFQVSTNKLTFMDLELKLKDKNTLFTRILNGQVKTVKTLPLFYGSIVRFFLYGDHDGEVYATGGEVQIAMEPQALYDEIKTVPIAKLDRTVAEKTIKKYVEDEMARLPDRLSITWPEGDELLPNEIRPAGTPIGALRIEILNKKGEAMQKLPGTSHGGSKKLLVELKVILHSPPHRLKVKPDSEILVIENGTVFPFQVEVVDESDNVTAQPKLIVHCKFLGAPSLPVYTVDCSSSGTSILTGSAIHVKNIKKDQTLTARIEIPSCKNVSPVEKTIKLLPSSHVARLQIFSVEGQKAIQVKHQDEVNWVAGDVMQNLIFQMYDEGEREINITPSLAEKIKVNWTPEVNREHLLQGLLPGVQVPTSVKDVRYCQVSFQDDHVSLESAFTIRPLPDEPKHLKCELKGGKTVQMGQELQGEIVVMVADQYGNQISAFSPDSLSALSIAGVGLDNSNLKTTLETKTQSIIVRGIRFVPGPPGHKDLCFTWREFSDFIRVHLISGPPTKLHLIDWPELKESMPVINGRQLPNPLVVQLCDQWDNPALVSNVKISLIKTSNLKLIPSNQQHKTDDKGRANLGVFTVFAPRGEHTLQVKGVYNKSAIEGPTIQLMVLPDPEKPVRLNVKYDKDASFIAGDIFTDFMVSVISEGGSVIKNINPTRISMKLWKLSSSMSRAPTNAETFSCNKIKDNDKEDGCFYFREKAIPSKVGTYCIQFDFMIDKTNTLSSEQVIVDVLPNQPMKLVPDVQPATPAVSNVRSIASRTLVRDLHLSITDNYGNHTGLDLVGTVVATIKGFNEEDTDTPLFIGKVRTLEFPFVNGSAEITTLVLAENSPGRDSTEYFIIFEPRLSTLSRTLESYSLPFMFYNDVKKQQQMAALTKEKDQLSRSIIMYRSLFDANKQLVDEMKCQVEEAKLKEVQLRNELKACNIDIPTTQQIAHLAQIEDDRAAVVISWHLASDMDCVVTLTTDAARSIYDETQGRQQVLPLDSIYRKTVPDWKRPLPHIRNGKLHFKPFGNPVFARDLLTFPDNVEHCETVFGMLLGDTIILDNLDAANHYRREVVKITHCPTLLTRDGDRIRSNGKFGGLQNKAPPMDKLRGMVFGAPVPKQCMVLGKEIDLIQQYRTAVCKLNTVNKDLSNQLQYLHTPDMKKKKQELDEQEKSLKLIEQKLEGGTRGDLCVIEGPRSGQCGGVGQGAGGAAERPSRCPVRCPATYNLVGLKMWQAIPTRPRSPCRWARVLLALLALGSAGLCHASSQPGYHARPSARSNLSVRRPPPPPMLHCSPKFSQPFSLNPRNWCAYIVTKNVSCTVQEGSESFIQAQYNCPWNQMPCPSALVYRVNFRPRFVTRYKTVTQLEWRCCPGFRGADCQESPKDPLKTPRPPPPRPRNNLKKATDTDPSHVSQPKETLSPTDTAEPDPAADPKQGPPELKQTKVQVLEEKVVRLTSMVLDLQSSMAGLKENLRHTIQDDGSKGPAPWLPQPTPDGAFARDAEPSQLPGLLSSKDSGMKDIKSELAEVKDTLKTKSDKLEELDDKVKGYEGQLKQLQEAAQGPTVTMTTNELYQAYVDSKIDALKEELMEGMDRKLADLKNTCEYKLVGLQQQCDDYGSSYLGVVDLIAEKEASLKKDISDLRARLPDPSAQPRCCDSQKNGDFGQQIKTLDQKIERVAEATRMLNGRLDNEFDRLSGPESDVDFDARWTELDARINVTEKNAEEHCFYIEETLRGAISGEVGDLRQLLNQKIHSLEDRLGIVLQVANGSDVELTPADPALPGQPGAGNAQILVELSRLKNKVQVVEDICLQSLPHGIDGSLPSGEDLTHVSLSLLESLNDTMYRKFQETGRSIQKLREDFSSLHSQLNPSECKGTCSQSRMSDSRAGDSAEASGFTKTGEQERTVGTVPSPGAPCCGQLEERWQKLHSRVLAELDSCKESAHGVQSGVSVMESRVSQLEQTCSRLDAISGGLQRIKEGLGKHVSSLWNCVRQMNGTLRSHSRDISGLKNSVQQFYSHVFQISTDLQDLVKFQPSATEEPPESPPPSSEKTPLEPTRPSEDAPTEPPHLTPLPEDLARPPQTGQRPILPQKPLQPPPLPAWPRRPGLPFLPGSSGVSMETGEAGPPGRMGVSGRGLPQGVDGQMGQGPIPSSEGYAGAPGYPKSPPVATPGVPLPALVSFSAGLTQKPFPSDGGVVLFNKVLVNDGGVYNPATGIFTAPYDGRYLITATLTPERDAYVEAVLSVSNASVAQLHTAGYRREFLEYHRSPGAVHTCGGPGAFHLIVHLKAGDGVNVVVTGGRLAHTDFDEMYSTFSGVFLYPFLSHL</sequence>
<dbReference type="InterPro" id="IPR008983">
    <property type="entry name" value="Tumour_necrosis_fac-like_dom"/>
</dbReference>
<keyword evidence="5" id="KW-0964">Secreted</keyword>
<evidence type="ECO:0000256" key="28">
    <source>
        <dbReference type="SAM" id="Coils"/>
    </source>
</evidence>
<evidence type="ECO:0000256" key="24">
    <source>
        <dbReference type="ARBA" id="ARBA00064929"/>
    </source>
</evidence>
<dbReference type="GO" id="GO:0051240">
    <property type="term" value="P:positive regulation of multicellular organismal process"/>
    <property type="evidence" value="ECO:0007669"/>
    <property type="project" value="UniProtKB-ARBA"/>
</dbReference>
<comment type="subunit">
    <text evidence="24">Homodimer; homodimerizes via its SMC hinge domain. Interacts with LRIF1.</text>
</comment>
<comment type="caution">
    <text evidence="32">The sequence shown here is derived from an EMBL/GenBank/DDBJ whole genome shotgun (WGS) entry which is preliminary data.</text>
</comment>
<comment type="subunit">
    <text evidence="23">Homotrimer associated through a moderately stable interaction of the C-terminal globular C1q domains, allowing the nucleation of the triple helix and then a further quaternary assembly to higher-order polymers via intermolecular disulfide bonds. Interacts with EMILIN1.</text>
</comment>
<evidence type="ECO:0000256" key="12">
    <source>
        <dbReference type="ARBA" id="ARBA00022853"/>
    </source>
</evidence>
<dbReference type="InterPro" id="IPR058613">
    <property type="entry name" value="Ig_SMCHD1_4th"/>
</dbReference>
<keyword evidence="15 28" id="KW-0175">Coiled coil</keyword>
<feature type="region of interest" description="Disordered" evidence="29">
    <location>
        <begin position="2373"/>
        <end position="2413"/>
    </location>
</feature>
<evidence type="ECO:0000256" key="23">
    <source>
        <dbReference type="ARBA" id="ARBA00064796"/>
    </source>
</evidence>
<name>A0A8J6G3P1_MICOH</name>
<dbReference type="InterPro" id="IPR036890">
    <property type="entry name" value="HATPase_C_sf"/>
</dbReference>
<keyword evidence="6" id="KW-0272">Extracellular matrix</keyword>
<dbReference type="FunFam" id="2.60.120.40:FF:000011">
    <property type="entry name" value="Elastin microfibril interfacer 2"/>
    <property type="match status" value="1"/>
</dbReference>
<evidence type="ECO:0000256" key="26">
    <source>
        <dbReference type="ARBA" id="ARBA00072726"/>
    </source>
</evidence>
<evidence type="ECO:0000256" key="29">
    <source>
        <dbReference type="SAM" id="MobiDB-lite"/>
    </source>
</evidence>
<dbReference type="InterPro" id="IPR001073">
    <property type="entry name" value="C1q_dom"/>
</dbReference>
<evidence type="ECO:0000313" key="32">
    <source>
        <dbReference type="EMBL" id="KAH0504210.1"/>
    </source>
</evidence>